<name>A0ABW7LDH7_9BURK</name>
<dbReference type="Gene3D" id="2.60.98.20">
    <property type="entry name" value="Flagellar hook protein FlgE"/>
    <property type="match status" value="1"/>
</dbReference>
<dbReference type="Pfam" id="PF07559">
    <property type="entry name" value="FlgE_D2"/>
    <property type="match status" value="1"/>
</dbReference>
<dbReference type="InterPro" id="IPR010930">
    <property type="entry name" value="Flg_bb/hook_C_dom"/>
</dbReference>
<sequence length="391" mass="40388">MSFNIALSGIKAVNGQLGAISQNIANAGTYGYKAGRANFSATYIDSMPGGVMIGSTSQAMSIAGQFVSTGSGLDAAIAGPGYFVTRDTNGSLVYSRAGRFGTDQNGNVVDYMGRKIQGYGPAGGGQIGDLTVPSEGIPAKASEGITYAGNMSADWAQPANATFDKDDPQSYNRMSTQTVFDSLGREHVVNQYFVKGSDNSVTVHYTMNGEDVGTPTEMAFDERGLMTAPTGRVALDLGVPAGAAALSVQIDYAGTTLFAGDATTTRRGTDGYQPGIVTGVALTENGSIEVQYSNGRNMSAGQLAIATFPNDNGLVPVSGTGWQASAAAGEPLYGAPGTGQAGKLAVGALEQSNVELTEELVNLMGAQQNYQANSKVLSTESEMMRTLMQTL</sequence>
<keyword evidence="9" id="KW-0969">Cilium</keyword>
<keyword evidence="4 5" id="KW-0975">Bacterial flagellum</keyword>
<feature type="domain" description="Flagellar hook protein FlgE D2" evidence="7">
    <location>
        <begin position="156"/>
        <end position="272"/>
    </location>
</feature>
<dbReference type="InterPro" id="IPR020013">
    <property type="entry name" value="Flagellar_FlgE/F/G"/>
</dbReference>
<evidence type="ECO:0000313" key="10">
    <source>
        <dbReference type="Proteomes" id="UP001609186"/>
    </source>
</evidence>
<evidence type="ECO:0000259" key="6">
    <source>
        <dbReference type="Pfam" id="PF06429"/>
    </source>
</evidence>
<dbReference type="PANTHER" id="PTHR30435">
    <property type="entry name" value="FLAGELLAR PROTEIN"/>
    <property type="match status" value="1"/>
</dbReference>
<dbReference type="Pfam" id="PF22692">
    <property type="entry name" value="LlgE_F_G_D1"/>
    <property type="match status" value="1"/>
</dbReference>
<comment type="similarity">
    <text evidence="2 5">Belongs to the flagella basal body rod proteins family.</text>
</comment>
<dbReference type="InterPro" id="IPR037925">
    <property type="entry name" value="FlgE/F/G-like"/>
</dbReference>
<keyword evidence="9" id="KW-0966">Cell projection</keyword>
<reference evidence="9 10" key="1">
    <citation type="submission" date="2024-10" db="EMBL/GenBank/DDBJ databases">
        <title>Burkholderia semiarida in Mexico.</title>
        <authorList>
            <person name="Estrada P."/>
        </authorList>
    </citation>
    <scope>NUCLEOTIDE SEQUENCE [LARGE SCALE GENOMIC DNA]</scope>
    <source>
        <strain evidence="9 10">CLM7-1</strain>
    </source>
</reference>
<organism evidence="9 10">
    <name type="scientific">Burkholderia semiarida</name>
    <dbReference type="NCBI Taxonomy" id="2843303"/>
    <lineage>
        <taxon>Bacteria</taxon>
        <taxon>Pseudomonadati</taxon>
        <taxon>Pseudomonadota</taxon>
        <taxon>Betaproteobacteria</taxon>
        <taxon>Burkholderiales</taxon>
        <taxon>Burkholderiaceae</taxon>
        <taxon>Burkholderia</taxon>
        <taxon>Burkholderia cepacia complex</taxon>
    </lineage>
</organism>
<evidence type="ECO:0000256" key="4">
    <source>
        <dbReference type="ARBA" id="ARBA00023143"/>
    </source>
</evidence>
<gene>
    <name evidence="9" type="ORF">ACGTRS_24690</name>
</gene>
<evidence type="ECO:0000313" key="9">
    <source>
        <dbReference type="EMBL" id="MFH5254433.1"/>
    </source>
</evidence>
<comment type="function">
    <text evidence="5">A flexible structure which links the flagellar filament to the drive apparatus in the basal body.</text>
</comment>
<evidence type="ECO:0000256" key="3">
    <source>
        <dbReference type="ARBA" id="ARBA00019015"/>
    </source>
</evidence>
<dbReference type="PANTHER" id="PTHR30435:SF1">
    <property type="entry name" value="FLAGELLAR HOOK PROTEIN FLGE"/>
    <property type="match status" value="1"/>
</dbReference>
<dbReference type="InterPro" id="IPR011491">
    <property type="entry name" value="FlgE_D2"/>
</dbReference>
<feature type="domain" description="Flagellar basal-body/hook protein C-terminal" evidence="6">
    <location>
        <begin position="347"/>
        <end position="389"/>
    </location>
</feature>
<accession>A0ABW7LDH7</accession>
<evidence type="ECO:0000256" key="1">
    <source>
        <dbReference type="ARBA" id="ARBA00004117"/>
    </source>
</evidence>
<evidence type="ECO:0000259" key="8">
    <source>
        <dbReference type="Pfam" id="PF22692"/>
    </source>
</evidence>
<comment type="caution">
    <text evidence="9">The sequence shown here is derived from an EMBL/GenBank/DDBJ whole genome shotgun (WGS) entry which is preliminary data.</text>
</comment>
<evidence type="ECO:0000256" key="5">
    <source>
        <dbReference type="RuleBase" id="RU362116"/>
    </source>
</evidence>
<dbReference type="Pfam" id="PF06429">
    <property type="entry name" value="Flg_bbr_C"/>
    <property type="match status" value="1"/>
</dbReference>
<evidence type="ECO:0000259" key="7">
    <source>
        <dbReference type="Pfam" id="PF07559"/>
    </source>
</evidence>
<dbReference type="RefSeq" id="WP_395130489.1">
    <property type="nucleotide sequence ID" value="NZ_JBIMPM010000035.1"/>
</dbReference>
<dbReference type="InterPro" id="IPR037058">
    <property type="entry name" value="Falgellar_hook_FlgE_sf"/>
</dbReference>
<evidence type="ECO:0000256" key="2">
    <source>
        <dbReference type="ARBA" id="ARBA00009677"/>
    </source>
</evidence>
<dbReference type="SUPFAM" id="SSF117143">
    <property type="entry name" value="Flagellar hook protein flgE"/>
    <property type="match status" value="1"/>
</dbReference>
<dbReference type="Proteomes" id="UP001609186">
    <property type="component" value="Unassembled WGS sequence"/>
</dbReference>
<proteinExistence type="inferred from homology"/>
<dbReference type="EMBL" id="JBIMPM010000035">
    <property type="protein sequence ID" value="MFH5254433.1"/>
    <property type="molecule type" value="Genomic_DNA"/>
</dbReference>
<keyword evidence="9" id="KW-0282">Flagellum</keyword>
<feature type="domain" description="Flagellar hook protein FlgE/F/G-like D1" evidence="8">
    <location>
        <begin position="76"/>
        <end position="134"/>
    </location>
</feature>
<dbReference type="InterPro" id="IPR053967">
    <property type="entry name" value="LlgE_F_G-like_D1"/>
</dbReference>
<comment type="subcellular location">
    <subcellularLocation>
        <location evidence="1 5">Bacterial flagellum basal body</location>
    </subcellularLocation>
</comment>
<protein>
    <recommendedName>
        <fullName evidence="3 5">Flagellar hook protein FlgE</fullName>
    </recommendedName>
</protein>
<keyword evidence="10" id="KW-1185">Reference proteome</keyword>
<dbReference type="NCBIfam" id="TIGR03506">
    <property type="entry name" value="FlgEFG_subfam"/>
    <property type="match status" value="1"/>
</dbReference>